<dbReference type="EMBL" id="JAZDUA010001147">
    <property type="protein sequence ID" value="KAK7788391.1"/>
    <property type="molecule type" value="Genomic_DNA"/>
</dbReference>
<comment type="caution">
    <text evidence="2">The sequence shown here is derived from an EMBL/GenBank/DDBJ whole genome shotgun (WGS) entry which is preliminary data.</text>
</comment>
<accession>A0AAN9YXI7</accession>
<dbReference type="AlphaFoldDB" id="A0AAN9YXI7"/>
<proteinExistence type="predicted"/>
<name>A0AAN9YXI7_9ORTH</name>
<evidence type="ECO:0000313" key="3">
    <source>
        <dbReference type="Proteomes" id="UP001378592"/>
    </source>
</evidence>
<keyword evidence="3" id="KW-1185">Reference proteome</keyword>
<protein>
    <submittedName>
        <fullName evidence="2">Uncharacterized protein</fullName>
    </submittedName>
</protein>
<organism evidence="2 3">
    <name type="scientific">Gryllus longicercus</name>
    <dbReference type="NCBI Taxonomy" id="2509291"/>
    <lineage>
        <taxon>Eukaryota</taxon>
        <taxon>Metazoa</taxon>
        <taxon>Ecdysozoa</taxon>
        <taxon>Arthropoda</taxon>
        <taxon>Hexapoda</taxon>
        <taxon>Insecta</taxon>
        <taxon>Pterygota</taxon>
        <taxon>Neoptera</taxon>
        <taxon>Polyneoptera</taxon>
        <taxon>Orthoptera</taxon>
        <taxon>Ensifera</taxon>
        <taxon>Gryllidea</taxon>
        <taxon>Grylloidea</taxon>
        <taxon>Gryllidae</taxon>
        <taxon>Gryllinae</taxon>
        <taxon>Gryllus</taxon>
    </lineage>
</organism>
<dbReference type="Proteomes" id="UP001378592">
    <property type="component" value="Unassembled WGS sequence"/>
</dbReference>
<gene>
    <name evidence="2" type="ORF">R5R35_009674</name>
</gene>
<sequence>MECIEVLAENIIKIEQVKEEPVDIEEPLNSIEDDDCSHEWCSVKAEGNVEEELEPPLAVNVAPFAESDGTSSKEEKMLH</sequence>
<evidence type="ECO:0000256" key="1">
    <source>
        <dbReference type="SAM" id="MobiDB-lite"/>
    </source>
</evidence>
<feature type="region of interest" description="Disordered" evidence="1">
    <location>
        <begin position="60"/>
        <end position="79"/>
    </location>
</feature>
<reference evidence="2 3" key="1">
    <citation type="submission" date="2024-03" db="EMBL/GenBank/DDBJ databases">
        <title>The genome assembly and annotation of the cricket Gryllus longicercus Weissman &amp; Gray.</title>
        <authorList>
            <person name="Szrajer S."/>
            <person name="Gray D."/>
            <person name="Ylla G."/>
        </authorList>
    </citation>
    <scope>NUCLEOTIDE SEQUENCE [LARGE SCALE GENOMIC DNA]</scope>
    <source>
        <strain evidence="2">DAG 2021-001</strain>
        <tissue evidence="2">Whole body minus gut</tissue>
    </source>
</reference>
<evidence type="ECO:0000313" key="2">
    <source>
        <dbReference type="EMBL" id="KAK7788391.1"/>
    </source>
</evidence>